<sequence>MRVHVVHAHPVETSFNRTLFEAVVEELEGAGHEVDALNLYEEDFPAVMTRQERLDYHEVPGNLTPLTRPYVERLRAADGLVVVHPVWNYGYPAILKGYFDRIFLPGVSFTLESGDRGRIKPGLSNIRRVAFVTTYGGNQFRTWLMGDPPRRVAMRWGWATFRSRPSYLALYDMNNPTPERLTDFLSKVRTQMRAFR</sequence>
<dbReference type="InterPro" id="IPR003680">
    <property type="entry name" value="Flavodoxin_fold"/>
</dbReference>
<dbReference type="Proteomes" id="UP001597521">
    <property type="component" value="Unassembled WGS sequence"/>
</dbReference>
<organism evidence="4 5">
    <name type="scientific">Devosia albogilva</name>
    <dbReference type="NCBI Taxonomy" id="429726"/>
    <lineage>
        <taxon>Bacteria</taxon>
        <taxon>Pseudomonadati</taxon>
        <taxon>Pseudomonadota</taxon>
        <taxon>Alphaproteobacteria</taxon>
        <taxon>Hyphomicrobiales</taxon>
        <taxon>Devosiaceae</taxon>
        <taxon>Devosia</taxon>
    </lineage>
</organism>
<evidence type="ECO:0000256" key="1">
    <source>
        <dbReference type="ARBA" id="ARBA00006252"/>
    </source>
</evidence>
<accession>A0ABW5QNT5</accession>
<dbReference type="EMBL" id="JBHUNP010000001">
    <property type="protein sequence ID" value="MFD2649400.1"/>
    <property type="molecule type" value="Genomic_DNA"/>
</dbReference>
<comment type="caution">
    <text evidence="4">The sequence shown here is derived from an EMBL/GenBank/DDBJ whole genome shotgun (WGS) entry which is preliminary data.</text>
</comment>
<dbReference type="EC" id="1.6.99.-" evidence="4"/>
<evidence type="ECO:0000313" key="4">
    <source>
        <dbReference type="EMBL" id="MFD2649400.1"/>
    </source>
</evidence>
<dbReference type="RefSeq" id="WP_386834932.1">
    <property type="nucleotide sequence ID" value="NZ_JBHUNP010000001.1"/>
</dbReference>
<dbReference type="InterPro" id="IPR051545">
    <property type="entry name" value="NAD(P)H_dehydrogenase_qn"/>
</dbReference>
<dbReference type="PANTHER" id="PTHR10204">
    <property type="entry name" value="NAD P H OXIDOREDUCTASE-RELATED"/>
    <property type="match status" value="1"/>
</dbReference>
<dbReference type="EC" id="1.-.-.-" evidence="4"/>
<feature type="domain" description="Flavodoxin-like fold" evidence="3">
    <location>
        <begin position="1"/>
        <end position="142"/>
    </location>
</feature>
<dbReference type="PANTHER" id="PTHR10204:SF34">
    <property type="entry name" value="NAD(P)H DEHYDROGENASE [QUINONE] 1 ISOFORM 1"/>
    <property type="match status" value="1"/>
</dbReference>
<evidence type="ECO:0000313" key="5">
    <source>
        <dbReference type="Proteomes" id="UP001597521"/>
    </source>
</evidence>
<comment type="similarity">
    <text evidence="1">Belongs to the NAD(P)H dehydrogenase (quinone) family.</text>
</comment>
<dbReference type="Gene3D" id="3.40.50.360">
    <property type="match status" value="1"/>
</dbReference>
<reference evidence="5" key="1">
    <citation type="journal article" date="2019" name="Int. J. Syst. Evol. Microbiol.">
        <title>The Global Catalogue of Microorganisms (GCM) 10K type strain sequencing project: providing services to taxonomists for standard genome sequencing and annotation.</title>
        <authorList>
            <consortium name="The Broad Institute Genomics Platform"/>
            <consortium name="The Broad Institute Genome Sequencing Center for Infectious Disease"/>
            <person name="Wu L."/>
            <person name="Ma J."/>
        </authorList>
    </citation>
    <scope>NUCLEOTIDE SEQUENCE [LARGE SCALE GENOMIC DNA]</scope>
    <source>
        <strain evidence="5">CCM 7427</strain>
    </source>
</reference>
<evidence type="ECO:0000259" key="3">
    <source>
        <dbReference type="Pfam" id="PF02525"/>
    </source>
</evidence>
<dbReference type="SUPFAM" id="SSF52218">
    <property type="entry name" value="Flavoproteins"/>
    <property type="match status" value="1"/>
</dbReference>
<dbReference type="InterPro" id="IPR029039">
    <property type="entry name" value="Flavoprotein-like_sf"/>
</dbReference>
<evidence type="ECO:0000256" key="2">
    <source>
        <dbReference type="ARBA" id="ARBA00023002"/>
    </source>
</evidence>
<keyword evidence="2 4" id="KW-0560">Oxidoreductase</keyword>
<name>A0ABW5QNT5_9HYPH</name>
<gene>
    <name evidence="4" type="ORF">ACFSX5_16560</name>
</gene>
<dbReference type="Pfam" id="PF02525">
    <property type="entry name" value="Flavodoxin_2"/>
    <property type="match status" value="1"/>
</dbReference>
<keyword evidence="5" id="KW-1185">Reference proteome</keyword>
<protein>
    <submittedName>
        <fullName evidence="4">NAD(P)H-dependent oxidoreductase</fullName>
        <ecNumber evidence="4">1.-.-.-</ecNumber>
        <ecNumber evidence="4">1.6.99.-</ecNumber>
    </submittedName>
</protein>
<dbReference type="GO" id="GO:0016491">
    <property type="term" value="F:oxidoreductase activity"/>
    <property type="evidence" value="ECO:0007669"/>
    <property type="project" value="UniProtKB-KW"/>
</dbReference>
<proteinExistence type="inferred from homology"/>